<dbReference type="EMBL" id="JACMSC010000012">
    <property type="protein sequence ID" value="KAG6495994.1"/>
    <property type="molecule type" value="Genomic_DNA"/>
</dbReference>
<dbReference type="InterPro" id="IPR000719">
    <property type="entry name" value="Prot_kinase_dom"/>
</dbReference>
<dbReference type="InterPro" id="IPR013210">
    <property type="entry name" value="LRR_N_plant-typ"/>
</dbReference>
<feature type="binding site" evidence="17">
    <location>
        <position position="717"/>
    </location>
    <ligand>
        <name>ATP</name>
        <dbReference type="ChEBI" id="CHEBI:30616"/>
    </ligand>
</feature>
<evidence type="ECO:0000256" key="19">
    <source>
        <dbReference type="SAM" id="SignalP"/>
    </source>
</evidence>
<evidence type="ECO:0000256" key="16">
    <source>
        <dbReference type="ARBA" id="ARBA00023180"/>
    </source>
</evidence>
<keyword evidence="15" id="KW-0675">Receptor</keyword>
<reference evidence="21 22" key="1">
    <citation type="submission" date="2020-08" db="EMBL/GenBank/DDBJ databases">
        <title>Plant Genome Project.</title>
        <authorList>
            <person name="Zhang R.-G."/>
        </authorList>
    </citation>
    <scope>NUCLEOTIDE SEQUENCE [LARGE SCALE GENOMIC DNA]</scope>
    <source>
        <tissue evidence="21">Rhizome</tissue>
    </source>
</reference>
<dbReference type="InterPro" id="IPR050647">
    <property type="entry name" value="Plant_LRR-RLKs"/>
</dbReference>
<feature type="signal peptide" evidence="19">
    <location>
        <begin position="1"/>
        <end position="27"/>
    </location>
</feature>
<dbReference type="Pfam" id="PF00069">
    <property type="entry name" value="Pkinase"/>
    <property type="match status" value="1"/>
</dbReference>
<sequence length="961" mass="104270">MIAPRRRILLLFLVSVLFFFFFHGASSLNQEGRILLEAKGGLAGQPDALSSWNASDDTPCAWQGVNCTSGVVTAINLSDANLSGPFPSALCRLPHLASIDLSVNYINGSLTDADLAGCDALSFLDLFFNNLVGPLPDALASLPNLTYLDLSSNNFSGGIPQAFGRFPRLETLALVYNLLTSTVPDFLGDVFTLRDLDLRYNPFNAGHIPVSLGNLRNLETLSLGHCNLDGEIPQSLGRLSRLAYLDLSCNHLRGGVPEFLSGLSHLTQVELYNNSISGRIPRGLGKLPALLRFDASLNQLEGPLPDDIFDGPLLESLHLHTNQLTGGIPAGVARSKSLSDLRLYNNQLHGYLPADLGKITPLVTVDLSRNSLYGEIPASICDRGVLVQLHLIQNSFSSRVPDGLGRCRTLNRLRLPGNALSGPVPSGLWGLPHLFLLDLRDNALSGRISPVISSAANLSSLLIEDNQFSGIIPPEIGAAVNLQEIAAGNNQLAGPLPATLGNLTILSRLDLHNNSLSGELLREIQSWKKLSDLNLAHNSFTGGIPPELGGLPVLNYLDLSNNDLTGPIPDQLQNLKLSRFNFSNNELSGAIPPMFANEAFGSSFLGNPALCGDMAGLCPASGRTTANRYGYLWLLWFVFILAGLVLAAGVSWFTCRCRKYMNAIDKSKWTLKSFHKLGFSEQDILGSLREVNLIGSGASGKVYKVVLSNGETVAVKKLWAANMNGATMDDTFEAEVATLGNIRHKNIVKLWCCCTHKDHKLLVYEYMLNGSLGDLLHGNKGSVLDLPTRYKIALDAAEGLSYLHHDCVPPIVHRDVKSNNILLDEKFGAKVADFGVAKAVENGPKSMSVIAGSCGYIAPEYAYTLRVNEKSDIYSFGVVILELVTGKLPVDPEYGEKDLVKWVCSTIEQKGIEHVIDPKFDMRCKQEILKVLNIGLLCANSLPINRPSMRVVVKMLQEVRL</sequence>
<comment type="similarity">
    <text evidence="2">Belongs to the protein kinase superfamily. Ser/Thr protein kinase family.</text>
</comment>
<dbReference type="Pfam" id="PF08263">
    <property type="entry name" value="LRRNT_2"/>
    <property type="match status" value="1"/>
</dbReference>
<evidence type="ECO:0000256" key="10">
    <source>
        <dbReference type="ARBA" id="ARBA00022741"/>
    </source>
</evidence>
<dbReference type="SMART" id="SM00220">
    <property type="entry name" value="S_TKc"/>
    <property type="match status" value="1"/>
</dbReference>
<keyword evidence="11" id="KW-0418">Kinase</keyword>
<feature type="transmembrane region" description="Helical" evidence="18">
    <location>
        <begin position="631"/>
        <end position="653"/>
    </location>
</feature>
<comment type="caution">
    <text evidence="21">The sequence shown here is derived from an EMBL/GenBank/DDBJ whole genome shotgun (WGS) entry which is preliminary data.</text>
</comment>
<dbReference type="GO" id="GO:0016020">
    <property type="term" value="C:membrane"/>
    <property type="evidence" value="ECO:0007669"/>
    <property type="project" value="UniProtKB-SubCell"/>
</dbReference>
<dbReference type="PANTHER" id="PTHR48056">
    <property type="entry name" value="LRR RECEPTOR-LIKE SERINE/THREONINE-PROTEIN KINASE-RELATED"/>
    <property type="match status" value="1"/>
</dbReference>
<dbReference type="InterPro" id="IPR017441">
    <property type="entry name" value="Protein_kinase_ATP_BS"/>
</dbReference>
<keyword evidence="4" id="KW-0723">Serine/threonine-protein kinase</keyword>
<evidence type="ECO:0000256" key="9">
    <source>
        <dbReference type="ARBA" id="ARBA00022737"/>
    </source>
</evidence>
<dbReference type="GO" id="GO:0004674">
    <property type="term" value="F:protein serine/threonine kinase activity"/>
    <property type="evidence" value="ECO:0007669"/>
    <property type="project" value="UniProtKB-KW"/>
</dbReference>
<keyword evidence="13 18" id="KW-1133">Transmembrane helix</keyword>
<evidence type="ECO:0000256" key="14">
    <source>
        <dbReference type="ARBA" id="ARBA00023136"/>
    </source>
</evidence>
<comment type="subcellular location">
    <subcellularLocation>
        <location evidence="1">Membrane</location>
        <topology evidence="1">Single-pass type I membrane protein</topology>
    </subcellularLocation>
</comment>
<dbReference type="InterPro" id="IPR003591">
    <property type="entry name" value="Leu-rich_rpt_typical-subtyp"/>
</dbReference>
<evidence type="ECO:0000256" key="7">
    <source>
        <dbReference type="ARBA" id="ARBA00022692"/>
    </source>
</evidence>
<evidence type="ECO:0000256" key="5">
    <source>
        <dbReference type="ARBA" id="ARBA00022614"/>
    </source>
</evidence>
<evidence type="ECO:0000313" key="21">
    <source>
        <dbReference type="EMBL" id="KAG6495994.1"/>
    </source>
</evidence>
<dbReference type="Proteomes" id="UP000734854">
    <property type="component" value="Unassembled WGS sequence"/>
</dbReference>
<dbReference type="Pfam" id="PF00560">
    <property type="entry name" value="LRR_1"/>
    <property type="match status" value="6"/>
</dbReference>
<feature type="chain" id="PRO_5035171466" description="non-specific serine/threonine protein kinase" evidence="19">
    <location>
        <begin position="28"/>
        <end position="961"/>
    </location>
</feature>
<organism evidence="21 22">
    <name type="scientific">Zingiber officinale</name>
    <name type="common">Ginger</name>
    <name type="synonym">Amomum zingiber</name>
    <dbReference type="NCBI Taxonomy" id="94328"/>
    <lineage>
        <taxon>Eukaryota</taxon>
        <taxon>Viridiplantae</taxon>
        <taxon>Streptophyta</taxon>
        <taxon>Embryophyta</taxon>
        <taxon>Tracheophyta</taxon>
        <taxon>Spermatophyta</taxon>
        <taxon>Magnoliopsida</taxon>
        <taxon>Liliopsida</taxon>
        <taxon>Zingiberales</taxon>
        <taxon>Zingiberaceae</taxon>
        <taxon>Zingiber</taxon>
    </lineage>
</organism>
<dbReference type="AlphaFoldDB" id="A0A8J5G4W9"/>
<feature type="domain" description="Protein kinase" evidence="20">
    <location>
        <begin position="688"/>
        <end position="961"/>
    </location>
</feature>
<dbReference type="PROSITE" id="PS50011">
    <property type="entry name" value="PROTEIN_KINASE_DOM"/>
    <property type="match status" value="1"/>
</dbReference>
<dbReference type="FunFam" id="1.10.510.10:FF:000201">
    <property type="entry name" value="Leucine-rich repeat receptor-like serine/threonine-protein kinase"/>
    <property type="match status" value="1"/>
</dbReference>
<accession>A0A8J5G4W9</accession>
<evidence type="ECO:0000256" key="12">
    <source>
        <dbReference type="ARBA" id="ARBA00022840"/>
    </source>
</evidence>
<proteinExistence type="inferred from homology"/>
<keyword evidence="10 17" id="KW-0547">Nucleotide-binding</keyword>
<dbReference type="InterPro" id="IPR008271">
    <property type="entry name" value="Ser/Thr_kinase_AS"/>
</dbReference>
<keyword evidence="22" id="KW-1185">Reference proteome</keyword>
<evidence type="ECO:0000256" key="15">
    <source>
        <dbReference type="ARBA" id="ARBA00023170"/>
    </source>
</evidence>
<evidence type="ECO:0000256" key="8">
    <source>
        <dbReference type="ARBA" id="ARBA00022729"/>
    </source>
</evidence>
<protein>
    <recommendedName>
        <fullName evidence="3">non-specific serine/threonine protein kinase</fullName>
        <ecNumber evidence="3">2.7.11.1</ecNumber>
    </recommendedName>
</protein>
<evidence type="ECO:0000256" key="18">
    <source>
        <dbReference type="SAM" id="Phobius"/>
    </source>
</evidence>
<keyword evidence="7 18" id="KW-0812">Transmembrane</keyword>
<dbReference type="GO" id="GO:0005524">
    <property type="term" value="F:ATP binding"/>
    <property type="evidence" value="ECO:0007669"/>
    <property type="project" value="UniProtKB-UniRule"/>
</dbReference>
<evidence type="ECO:0000256" key="17">
    <source>
        <dbReference type="PROSITE-ProRule" id="PRU10141"/>
    </source>
</evidence>
<evidence type="ECO:0000256" key="4">
    <source>
        <dbReference type="ARBA" id="ARBA00022527"/>
    </source>
</evidence>
<keyword evidence="9" id="KW-0677">Repeat</keyword>
<evidence type="ECO:0000313" key="22">
    <source>
        <dbReference type="Proteomes" id="UP000734854"/>
    </source>
</evidence>
<dbReference type="GO" id="GO:0033612">
    <property type="term" value="F:receptor serine/threonine kinase binding"/>
    <property type="evidence" value="ECO:0007669"/>
    <property type="project" value="TreeGrafter"/>
</dbReference>
<gene>
    <name evidence="21" type="ORF">ZIOFF_043841</name>
</gene>
<dbReference type="FunFam" id="3.80.10.10:FF:000077">
    <property type="entry name" value="LRR receptor-like serine/threonine-protein kinase ERL1"/>
    <property type="match status" value="1"/>
</dbReference>
<evidence type="ECO:0000256" key="13">
    <source>
        <dbReference type="ARBA" id="ARBA00022989"/>
    </source>
</evidence>
<evidence type="ECO:0000256" key="2">
    <source>
        <dbReference type="ARBA" id="ARBA00008684"/>
    </source>
</evidence>
<dbReference type="EC" id="2.7.11.1" evidence="3"/>
<evidence type="ECO:0000259" key="20">
    <source>
        <dbReference type="PROSITE" id="PS50011"/>
    </source>
</evidence>
<dbReference type="FunFam" id="3.80.10.10:FF:000215">
    <property type="entry name" value="Receptor-like protein kinase HSL1"/>
    <property type="match status" value="1"/>
</dbReference>
<evidence type="ECO:0000256" key="6">
    <source>
        <dbReference type="ARBA" id="ARBA00022679"/>
    </source>
</evidence>
<keyword evidence="8 19" id="KW-0732">Signal</keyword>
<name>A0A8J5G4W9_ZINOF</name>
<keyword evidence="16" id="KW-0325">Glycoprotein</keyword>
<dbReference type="FunFam" id="3.30.200.20:FF:000530">
    <property type="entry name" value="receptor protein-tyrosine kinase CEPR1"/>
    <property type="match status" value="1"/>
</dbReference>
<keyword evidence="14 18" id="KW-0472">Membrane</keyword>
<dbReference type="PROSITE" id="PS00108">
    <property type="entry name" value="PROTEIN_KINASE_ST"/>
    <property type="match status" value="1"/>
</dbReference>
<dbReference type="SMART" id="SM00369">
    <property type="entry name" value="LRR_TYP"/>
    <property type="match status" value="5"/>
</dbReference>
<dbReference type="Pfam" id="PF13855">
    <property type="entry name" value="LRR_8"/>
    <property type="match status" value="2"/>
</dbReference>
<evidence type="ECO:0000256" key="1">
    <source>
        <dbReference type="ARBA" id="ARBA00004479"/>
    </source>
</evidence>
<keyword evidence="5" id="KW-0433">Leucine-rich repeat</keyword>
<evidence type="ECO:0000256" key="11">
    <source>
        <dbReference type="ARBA" id="ARBA00022777"/>
    </source>
</evidence>
<dbReference type="InterPro" id="IPR001611">
    <property type="entry name" value="Leu-rich_rpt"/>
</dbReference>
<dbReference type="PROSITE" id="PS00107">
    <property type="entry name" value="PROTEIN_KINASE_ATP"/>
    <property type="match status" value="1"/>
</dbReference>
<dbReference type="FunFam" id="3.80.10.10:FF:000041">
    <property type="entry name" value="LRR receptor-like serine/threonine-protein kinase ERECTA"/>
    <property type="match status" value="1"/>
</dbReference>
<dbReference type="OrthoDB" id="2021138at2759"/>
<dbReference type="PANTHER" id="PTHR48056:SF15">
    <property type="entry name" value="RECEPTOR-LIKE PROTEIN KINASE HSL1"/>
    <property type="match status" value="1"/>
</dbReference>
<keyword evidence="12 17" id="KW-0067">ATP-binding</keyword>
<evidence type="ECO:0000256" key="3">
    <source>
        <dbReference type="ARBA" id="ARBA00012513"/>
    </source>
</evidence>
<keyword evidence="6" id="KW-0808">Transferase</keyword>